<accession>A0ACC2K2X9</accession>
<organism evidence="1 2">
    <name type="scientific">Persea americana</name>
    <name type="common">Avocado</name>
    <dbReference type="NCBI Taxonomy" id="3435"/>
    <lineage>
        <taxon>Eukaryota</taxon>
        <taxon>Viridiplantae</taxon>
        <taxon>Streptophyta</taxon>
        <taxon>Embryophyta</taxon>
        <taxon>Tracheophyta</taxon>
        <taxon>Spermatophyta</taxon>
        <taxon>Magnoliopsida</taxon>
        <taxon>Magnoliidae</taxon>
        <taxon>Laurales</taxon>
        <taxon>Lauraceae</taxon>
        <taxon>Persea</taxon>
    </lineage>
</organism>
<reference evidence="1 2" key="1">
    <citation type="journal article" date="2022" name="Hortic Res">
        <title>A haplotype resolved chromosomal level avocado genome allows analysis of novel avocado genes.</title>
        <authorList>
            <person name="Nath O."/>
            <person name="Fletcher S.J."/>
            <person name="Hayward A."/>
            <person name="Shaw L.M."/>
            <person name="Masouleh A.K."/>
            <person name="Furtado A."/>
            <person name="Henry R.J."/>
            <person name="Mitter N."/>
        </authorList>
    </citation>
    <scope>NUCLEOTIDE SEQUENCE [LARGE SCALE GENOMIC DNA]</scope>
    <source>
        <strain evidence="2">cv. Hass</strain>
    </source>
</reference>
<sequence>MKVRIGEFGWCLSGYGQSCIGYFSFTAGGIHGVSKRPPKKTESSNGFSHVLLFPLPRDFVSKSFILD</sequence>
<gene>
    <name evidence="1" type="ORF">MRB53_034674</name>
</gene>
<dbReference type="EMBL" id="CM056820">
    <property type="protein sequence ID" value="KAJ8615302.1"/>
    <property type="molecule type" value="Genomic_DNA"/>
</dbReference>
<dbReference type="Proteomes" id="UP001234297">
    <property type="component" value="Chromosome 12"/>
</dbReference>
<evidence type="ECO:0000313" key="2">
    <source>
        <dbReference type="Proteomes" id="UP001234297"/>
    </source>
</evidence>
<name>A0ACC2K2X9_PERAE</name>
<evidence type="ECO:0000313" key="1">
    <source>
        <dbReference type="EMBL" id="KAJ8615302.1"/>
    </source>
</evidence>
<comment type="caution">
    <text evidence="1">The sequence shown here is derived from an EMBL/GenBank/DDBJ whole genome shotgun (WGS) entry which is preliminary data.</text>
</comment>
<keyword evidence="2" id="KW-1185">Reference proteome</keyword>
<proteinExistence type="predicted"/>
<protein>
    <submittedName>
        <fullName evidence="1">Uncharacterized protein</fullName>
    </submittedName>
</protein>